<evidence type="ECO:0000259" key="8">
    <source>
        <dbReference type="PROSITE" id="PS50111"/>
    </source>
</evidence>
<dbReference type="Gene3D" id="6.10.340.10">
    <property type="match status" value="1"/>
</dbReference>
<proteinExistence type="inferred from homology"/>
<comment type="caution">
    <text evidence="10">The sequence shown here is derived from an EMBL/GenBank/DDBJ whole genome shotgun (WGS) entry which is preliminary data.</text>
</comment>
<dbReference type="SUPFAM" id="SSF58104">
    <property type="entry name" value="Methyl-accepting chemotaxis protein (MCP) signaling domain"/>
    <property type="match status" value="1"/>
</dbReference>
<organism evidence="10 11">
    <name type="scientific">Jeotgalibacillus soli</name>
    <dbReference type="NCBI Taxonomy" id="889306"/>
    <lineage>
        <taxon>Bacteria</taxon>
        <taxon>Bacillati</taxon>
        <taxon>Bacillota</taxon>
        <taxon>Bacilli</taxon>
        <taxon>Bacillales</taxon>
        <taxon>Caryophanaceae</taxon>
        <taxon>Jeotgalibacillus</taxon>
    </lineage>
</organism>
<dbReference type="RefSeq" id="WP_052474524.1">
    <property type="nucleotide sequence ID" value="NZ_JXRP01000009.1"/>
</dbReference>
<accession>A0A0C2S5K5</accession>
<dbReference type="InterPro" id="IPR003660">
    <property type="entry name" value="HAMP_dom"/>
</dbReference>
<evidence type="ECO:0000256" key="7">
    <source>
        <dbReference type="SAM" id="Phobius"/>
    </source>
</evidence>
<dbReference type="GO" id="GO:0007165">
    <property type="term" value="P:signal transduction"/>
    <property type="evidence" value="ECO:0007669"/>
    <property type="project" value="UniProtKB-KW"/>
</dbReference>
<dbReference type="PROSITE" id="PS50885">
    <property type="entry name" value="HAMP"/>
    <property type="match status" value="1"/>
</dbReference>
<dbReference type="CDD" id="cd18773">
    <property type="entry name" value="PDC1_HK_sensor"/>
    <property type="match status" value="1"/>
</dbReference>
<evidence type="ECO:0000313" key="11">
    <source>
        <dbReference type="Proteomes" id="UP000031938"/>
    </source>
</evidence>
<dbReference type="Gene3D" id="1.10.287.950">
    <property type="entry name" value="Methyl-accepting chemotaxis protein"/>
    <property type="match status" value="1"/>
</dbReference>
<keyword evidence="2" id="KW-1003">Cell membrane</keyword>
<dbReference type="Proteomes" id="UP000031938">
    <property type="component" value="Unassembled WGS sequence"/>
</dbReference>
<evidence type="ECO:0000256" key="4">
    <source>
        <dbReference type="ARBA" id="ARBA00023224"/>
    </source>
</evidence>
<feature type="transmembrane region" description="Helical" evidence="7">
    <location>
        <begin position="305"/>
        <end position="326"/>
    </location>
</feature>
<keyword evidence="3 7" id="KW-0472">Membrane</keyword>
<name>A0A0C2S5K5_9BACL</name>
<evidence type="ECO:0000259" key="9">
    <source>
        <dbReference type="PROSITE" id="PS50885"/>
    </source>
</evidence>
<dbReference type="EMBL" id="JXRP01000009">
    <property type="protein sequence ID" value="KIL49329.1"/>
    <property type="molecule type" value="Genomic_DNA"/>
</dbReference>
<feature type="transmembrane region" description="Helical" evidence="7">
    <location>
        <begin position="12"/>
        <end position="34"/>
    </location>
</feature>
<protein>
    <recommendedName>
        <fullName evidence="12">Methyl-accepting chemotaxis protein</fullName>
    </recommendedName>
</protein>
<keyword evidence="7" id="KW-0812">Transmembrane</keyword>
<reference evidence="10 11" key="1">
    <citation type="submission" date="2015-01" db="EMBL/GenBank/DDBJ databases">
        <title>Genome sequencing of Jeotgalibacillus soli.</title>
        <authorList>
            <person name="Goh K.M."/>
            <person name="Chan K.-G."/>
            <person name="Yaakop A.S."/>
            <person name="Ee R."/>
            <person name="Gan H.M."/>
            <person name="Chan C.S."/>
        </authorList>
    </citation>
    <scope>NUCLEOTIDE SEQUENCE [LARGE SCALE GENOMIC DNA]</scope>
    <source>
        <strain evidence="10 11">P9</strain>
    </source>
</reference>
<dbReference type="PROSITE" id="PS50111">
    <property type="entry name" value="CHEMOTAXIS_TRANSDUC_2"/>
    <property type="match status" value="1"/>
</dbReference>
<evidence type="ECO:0000256" key="5">
    <source>
        <dbReference type="ARBA" id="ARBA00029447"/>
    </source>
</evidence>
<gene>
    <name evidence="10" type="ORF">KP78_07970</name>
</gene>
<sequence length="684" mass="74384">MKQQRHLRLNSLSIKIFLICLFFIVVPMLINLIYTSYSASNALEKEASSSLTKIVQEKNKQVNSVFDLQFQISDSTVNEIFLADFFNDISAVNEINPANISRIAQNLETRLANSNGLYENIFLSYDDRIFIDGVGGGSVDHVFDKELEAYYYEQVQNPGVAASPYMYSPITGRPVIAVSNSIVDQSTNEVLSVLGIAVDISRLTEGLVEGTADQNVHTMILDPSGLVIASDLTEHTLTLNFNEHAEDTKDFFEQMNEANSGTGYFTLNGAENMASFVQNENNGLYILTYIPIDQYMGAVDSLQSGIILVILLSVLVSAICLLFYIFKLIKPIQLLSKTAQQIAQGDLTAEPLKLRNKDEIGDLAASFNSMLSSLREMITQVRITSEKVASASEELSAASEQSSRVSETITQSMQEVAAGSEQQSLNALNSSDLIKEVTAGVKQVTINSQNVSNASVETTHKAKDGAEIIDSSISKIEGINENIQEAAGKIKHLGERSKEIRQIVEVITQIANQTNLLALNAAIEAARAGEHGQGFAVVADEVRKLAEQSKQSSEQIKELVMAILGETEQTVVWMDGTVEQSAKGIQAIKSVEQTFLDIQSSVVDVTGQIQEVSSASQQMAAFIEQIALSVDQISNITSETAAQTQQVSASAEEQSASAEEITASAASLAKLADELQELIQKFKI</sequence>
<dbReference type="Pfam" id="PF00015">
    <property type="entry name" value="MCPsignal"/>
    <property type="match status" value="1"/>
</dbReference>
<dbReference type="STRING" id="889306.KP78_07970"/>
<evidence type="ECO:0000256" key="6">
    <source>
        <dbReference type="PROSITE-ProRule" id="PRU00284"/>
    </source>
</evidence>
<evidence type="ECO:0000256" key="1">
    <source>
        <dbReference type="ARBA" id="ARBA00004236"/>
    </source>
</evidence>
<comment type="similarity">
    <text evidence="5">Belongs to the methyl-accepting chemotaxis (MCP) protein family.</text>
</comment>
<feature type="domain" description="Methyl-accepting transducer" evidence="8">
    <location>
        <begin position="398"/>
        <end position="634"/>
    </location>
</feature>
<keyword evidence="4 6" id="KW-0807">Transducer</keyword>
<dbReference type="FunFam" id="1.10.287.950:FF:000001">
    <property type="entry name" value="Methyl-accepting chemotaxis sensory transducer"/>
    <property type="match status" value="1"/>
</dbReference>
<dbReference type="InterPro" id="IPR004089">
    <property type="entry name" value="MCPsignal_dom"/>
</dbReference>
<dbReference type="GO" id="GO:0006935">
    <property type="term" value="P:chemotaxis"/>
    <property type="evidence" value="ECO:0007669"/>
    <property type="project" value="UniProtKB-ARBA"/>
</dbReference>
<dbReference type="OrthoDB" id="266313at2"/>
<dbReference type="PATRIC" id="fig|889306.3.peg.799"/>
<evidence type="ECO:0000313" key="10">
    <source>
        <dbReference type="EMBL" id="KIL49329.1"/>
    </source>
</evidence>
<comment type="subcellular location">
    <subcellularLocation>
        <location evidence="1">Cell membrane</location>
    </subcellularLocation>
</comment>
<evidence type="ECO:0008006" key="12">
    <source>
        <dbReference type="Google" id="ProtNLM"/>
    </source>
</evidence>
<dbReference type="PANTHER" id="PTHR32089:SF112">
    <property type="entry name" value="LYSOZYME-LIKE PROTEIN-RELATED"/>
    <property type="match status" value="1"/>
</dbReference>
<keyword evidence="11" id="KW-1185">Reference proteome</keyword>
<dbReference type="SMART" id="SM00304">
    <property type="entry name" value="HAMP"/>
    <property type="match status" value="1"/>
</dbReference>
<feature type="domain" description="HAMP" evidence="9">
    <location>
        <begin position="326"/>
        <end position="379"/>
    </location>
</feature>
<dbReference type="CDD" id="cd11386">
    <property type="entry name" value="MCP_signal"/>
    <property type="match status" value="1"/>
</dbReference>
<evidence type="ECO:0000256" key="2">
    <source>
        <dbReference type="ARBA" id="ARBA00022475"/>
    </source>
</evidence>
<evidence type="ECO:0000256" key="3">
    <source>
        <dbReference type="ARBA" id="ARBA00023136"/>
    </source>
</evidence>
<dbReference type="GO" id="GO:0005886">
    <property type="term" value="C:plasma membrane"/>
    <property type="evidence" value="ECO:0007669"/>
    <property type="project" value="UniProtKB-SubCell"/>
</dbReference>
<dbReference type="PANTHER" id="PTHR32089">
    <property type="entry name" value="METHYL-ACCEPTING CHEMOTAXIS PROTEIN MCPB"/>
    <property type="match status" value="1"/>
</dbReference>
<dbReference type="Gene3D" id="3.30.450.20">
    <property type="entry name" value="PAS domain"/>
    <property type="match status" value="2"/>
</dbReference>
<dbReference type="SMART" id="SM00283">
    <property type="entry name" value="MA"/>
    <property type="match status" value="1"/>
</dbReference>
<dbReference type="CDD" id="cd06225">
    <property type="entry name" value="HAMP"/>
    <property type="match status" value="1"/>
</dbReference>
<dbReference type="Pfam" id="PF00672">
    <property type="entry name" value="HAMP"/>
    <property type="match status" value="1"/>
</dbReference>
<dbReference type="AlphaFoldDB" id="A0A0C2S5K5"/>
<keyword evidence="7" id="KW-1133">Transmembrane helix</keyword>